<dbReference type="InterPro" id="IPR001036">
    <property type="entry name" value="Acrflvin-R"/>
</dbReference>
<organism evidence="2 3">
    <name type="scientific">Pseudoduganella rivuli</name>
    <dbReference type="NCBI Taxonomy" id="2666085"/>
    <lineage>
        <taxon>Bacteria</taxon>
        <taxon>Pseudomonadati</taxon>
        <taxon>Pseudomonadota</taxon>
        <taxon>Betaproteobacteria</taxon>
        <taxon>Burkholderiales</taxon>
        <taxon>Oxalobacteraceae</taxon>
        <taxon>Telluria group</taxon>
        <taxon>Pseudoduganella</taxon>
    </lineage>
</organism>
<dbReference type="GO" id="GO:0005886">
    <property type="term" value="C:plasma membrane"/>
    <property type="evidence" value="ECO:0007669"/>
    <property type="project" value="TreeGrafter"/>
</dbReference>
<feature type="transmembrane region" description="Helical" evidence="1">
    <location>
        <begin position="955"/>
        <end position="974"/>
    </location>
</feature>
<dbReference type="InterPro" id="IPR027463">
    <property type="entry name" value="AcrB_DN_DC_subdom"/>
</dbReference>
<name>A0A7X2LV01_9BURK</name>
<feature type="transmembrane region" description="Helical" evidence="1">
    <location>
        <begin position="535"/>
        <end position="554"/>
    </location>
</feature>
<dbReference type="Gene3D" id="3.30.2090.10">
    <property type="entry name" value="Multidrug efflux transporter AcrB TolC docking domain, DN and DC subdomains"/>
    <property type="match status" value="2"/>
</dbReference>
<dbReference type="Gene3D" id="1.20.1640.10">
    <property type="entry name" value="Multidrug efflux transporter AcrB transmembrane domain"/>
    <property type="match status" value="2"/>
</dbReference>
<feature type="transmembrane region" description="Helical" evidence="1">
    <location>
        <begin position="360"/>
        <end position="380"/>
    </location>
</feature>
<dbReference type="SUPFAM" id="SSF82866">
    <property type="entry name" value="Multidrug efflux transporter AcrB transmembrane domain"/>
    <property type="match status" value="2"/>
</dbReference>
<keyword evidence="1" id="KW-0472">Membrane</keyword>
<dbReference type="Gene3D" id="3.30.70.1430">
    <property type="entry name" value="Multidrug efflux transporter AcrB pore domain"/>
    <property type="match status" value="2"/>
</dbReference>
<feature type="transmembrane region" description="Helical" evidence="1">
    <location>
        <begin position="386"/>
        <end position="406"/>
    </location>
</feature>
<feature type="transmembrane region" description="Helical" evidence="1">
    <location>
        <begin position="986"/>
        <end position="1009"/>
    </location>
</feature>
<dbReference type="Pfam" id="PF00873">
    <property type="entry name" value="ACR_tran"/>
    <property type="match status" value="1"/>
</dbReference>
<reference evidence="2 3" key="1">
    <citation type="submission" date="2019-11" db="EMBL/GenBank/DDBJ databases">
        <title>Novel species isolated from a subtropical stream in China.</title>
        <authorList>
            <person name="Lu H."/>
        </authorList>
    </citation>
    <scope>NUCLEOTIDE SEQUENCE [LARGE SCALE GENOMIC DNA]</scope>
    <source>
        <strain evidence="2 3">FT92W</strain>
    </source>
</reference>
<protein>
    <submittedName>
        <fullName evidence="2">MMPL family transporter</fullName>
    </submittedName>
</protein>
<accession>A0A7X2LV01</accession>
<sequence length="1038" mass="113267">MWITKISIRYPVFATMVMVALMVLGLSSYKRLGVESMPNVQIPVAVIEIQYPGASPEQVENDITRPVEDIVNTVSGVKTIRANSWEGRAGLFLEFQLATNMDRAMQELRDKVAQVRPRFPKEAKDPFIIRAEGDNEQPIVTMALTSSQRGLRELSTMTDQIISKRFQGVPGVGQVRVTGTTKRQVWISLRPGDMRAQAVGVDEVIRAIQNTNANLPAGNVSQGVTEQLIRVEGKIKEAREFNKIIVARRASGPVYLDQVASVIDGEEEAQSYSRINGQPGVTLEVTKVQDANVVEVGTGIASVVDELKKSLPSDIQLRIMDSQSERVQGQLDNVKHTIVEGAVLTMVIVFFFLKSWRSTIITGLTLPIAVLASFIAMKAFGFTLNFLTLMALSLCIGLLIDDAIVVRENIVRHFGMGKDHHQAAEDGTNEIGLAVMATTFAIVAVFVPVAFMDGIIGRFFLQFGITVTVAVLISLFVSFTLDPMLSSVWPDPEHDRFKYLPWLGRFMDFVERGVDRVHVWYGKVLEVALNWRKTTLAVTAAIFVGSLMLVPMIGGEMFPETDDGKIFMHFKTPVGSSLEYTDSKVKQVEAALKPFKEIDTVVANIGTRDGRNTSDVIIKLTDVKTTHRRSQKEMEKAIRERLAPIAGIQLSVGQKPIFIAILGTDEAKLDAVAHRLMDKMRNIKGVADLEYSQEGANPSTRIKINNELASDLGLTTQQIGSALRPFVAGETVSHWLAADGQNYDINVQLPKSGRQRVADLSDLSIASSKVAPDGGPQMVPLRQVVEFIPSSSPQVLKRQALQRRVAIYAGVEGRPAGDVDKDVKKAMDSIELPAGVRFDVAGNAQQMEETMGGAMTALGVAVIFIYLVLASQFGSFLQPIAIMMSLPLSLIGVLAALLVTGSTLNVFSVIGFIMLMGLVTKNAILLVDFTNHGQQHGLDQRTAILEAGQVRLRPILMTTLAMIFGMLPMAIGMGDGGEIQAPMGRAVIGGVITSTLLTLVVVPVAYTYLDSLGKRCARWFGGKHAKAEQAALTERKTA</sequence>
<dbReference type="Gene3D" id="3.30.70.1440">
    <property type="entry name" value="Multidrug efflux transporter AcrB pore domain"/>
    <property type="match status" value="1"/>
</dbReference>
<dbReference type="EMBL" id="WKJJ01000015">
    <property type="protein sequence ID" value="MRV74463.1"/>
    <property type="molecule type" value="Genomic_DNA"/>
</dbReference>
<evidence type="ECO:0000256" key="1">
    <source>
        <dbReference type="SAM" id="Phobius"/>
    </source>
</evidence>
<dbReference type="GO" id="GO:0042910">
    <property type="term" value="F:xenobiotic transmembrane transporter activity"/>
    <property type="evidence" value="ECO:0007669"/>
    <property type="project" value="TreeGrafter"/>
</dbReference>
<proteinExistence type="predicted"/>
<dbReference type="SUPFAM" id="SSF82714">
    <property type="entry name" value="Multidrug efflux transporter AcrB TolC docking domain, DN and DC subdomains"/>
    <property type="match status" value="2"/>
</dbReference>
<feature type="transmembrane region" description="Helical" evidence="1">
    <location>
        <begin position="427"/>
        <end position="447"/>
    </location>
</feature>
<dbReference type="PRINTS" id="PR00702">
    <property type="entry name" value="ACRIFLAVINRP"/>
</dbReference>
<keyword evidence="1" id="KW-1133">Transmembrane helix</keyword>
<dbReference type="Proteomes" id="UP000446768">
    <property type="component" value="Unassembled WGS sequence"/>
</dbReference>
<dbReference type="RefSeq" id="WP_154378087.1">
    <property type="nucleotide sequence ID" value="NZ_WKJJ01000015.1"/>
</dbReference>
<feature type="transmembrane region" description="Helical" evidence="1">
    <location>
        <begin position="12"/>
        <end position="29"/>
    </location>
</feature>
<feature type="transmembrane region" description="Helical" evidence="1">
    <location>
        <begin position="459"/>
        <end position="481"/>
    </location>
</feature>
<evidence type="ECO:0000313" key="3">
    <source>
        <dbReference type="Proteomes" id="UP000446768"/>
    </source>
</evidence>
<dbReference type="Gene3D" id="3.30.70.1320">
    <property type="entry name" value="Multidrug efflux transporter AcrB pore domain like"/>
    <property type="match status" value="1"/>
</dbReference>
<feature type="transmembrane region" description="Helical" evidence="1">
    <location>
        <begin position="851"/>
        <end position="869"/>
    </location>
</feature>
<keyword evidence="3" id="KW-1185">Reference proteome</keyword>
<dbReference type="SUPFAM" id="SSF82693">
    <property type="entry name" value="Multidrug efflux transporter AcrB pore domain, PN1, PN2, PC1 and PC2 subdomains"/>
    <property type="match status" value="3"/>
</dbReference>
<dbReference type="AlphaFoldDB" id="A0A7X2LV01"/>
<gene>
    <name evidence="2" type="ORF">GJ700_22395</name>
</gene>
<comment type="caution">
    <text evidence="2">The sequence shown here is derived from an EMBL/GenBank/DDBJ whole genome shotgun (WGS) entry which is preliminary data.</text>
</comment>
<dbReference type="PANTHER" id="PTHR32063">
    <property type="match status" value="1"/>
</dbReference>
<dbReference type="PANTHER" id="PTHR32063:SF0">
    <property type="entry name" value="SWARMING MOTILITY PROTEIN SWRC"/>
    <property type="match status" value="1"/>
</dbReference>
<keyword evidence="1" id="KW-0812">Transmembrane</keyword>
<evidence type="ECO:0000313" key="2">
    <source>
        <dbReference type="EMBL" id="MRV74463.1"/>
    </source>
</evidence>